<sequence length="1226" mass="141915">MFIFCAFEIAAGQQQELSNLLQRKMAVDEEFTLVRKKESNLQQKYKDKSQELKDTKERAQKKEEQSRALIKNLEEANEGFRARCTDLLNDLEKVRAREAQWKNEKAGIDAKIKNLQTDLTEARQQMEDMHIKTTELSTQLAVKETELTHRETDVTRLRKELQELQNLYKQSTEHAAQQAELIQQLQALNMDTQKVLRNQEDAHTAEVLSYQKLYNELNAGYEALKSSETQLRQSHTSLKDQLLQKEQQISQLQVQLQEALDALHPPDTVEQEPEQPSFTELEVIIASQKSEIKILQDKLNTANLQLTEQSSCSEDVFNTTMTRAGEKNKEPPVKRSRSLSPKSSFRESEEQRKLKIAERKNEELEKTLQLKSQENAELRRVHEKRKERLYLIQTNYRVLKQQLKELEEGSTKNQGCKISRQRAESWQLRQEDSDAVWNELAHFKKEHKKLLIEKMNLEEELDQLKVQVSMDKATIQELKLCLQQEREELIFRLGEDDGVRNSTPKKSVKETLDQTLQKVGQLERRLKDFERESKKLRQANEELTNEKQSLRASVKRLKKDVESWERESEELQKANVEIMKAKEKLEVTTCELEKEVAKLKKKSSSINELRLENGKLLRQMQMLQLTMDAAKAAITKATKGKSNRKAAGSFAKAKPAKRMGSRRRYQAFLNQSIKVMSGVFENFNQDGWEDVSADSDAEVTSPDSLAEIRVKQNPTTDDELMEEIVGYPQGMNHLYIKQNSKDKLTEHLYHQTKLHPTRRLNSSFIRRVKEKRKSLAQKQGSNFTSLQERIVSLQQLVSVLQNGKRSALCSAREFQKANQKLATELTLANQRLQIGKQMAQKLTCDLAAVQREKEDMEKALDQLREQLAQVKVSTEVLCLATPDQPQTIPDTPSRTLDLEVKQLQSKLKNATNEMNKQSMTMKSLKNDVQDREERIRELQEKVTRMERDVNMKRHLIEDLKSRLKANEESAKPSKEMIENLERKVKTLSEEGLIKKTSVESLKQRLNVATKEKSHYEQLYYKVKDHLEKKNLKVTDLEGKVTEAETAMTELEATASQQLHGLAKQSGQALEMVQKKLMNANSMVEEFVTFVKALAKALQLNIQEMKRQIRQAKKRQHCCTGISKESVNRAQSLAASILNISQTDLEQILDTEDEEEAIKTKEALEQDQQWMYHILKLLEGQFPFASHLMQAVQEKMEEKKRLTEEYYSLVKDRTAERIEKNAMGANA</sequence>
<evidence type="ECO:0008006" key="5">
    <source>
        <dbReference type="Google" id="ProtNLM"/>
    </source>
</evidence>
<reference evidence="3" key="1">
    <citation type="journal article" date="2022" name="bioRxiv">
        <title>Sequencing and chromosome-scale assembly of the giantPleurodeles waltlgenome.</title>
        <authorList>
            <person name="Brown T."/>
            <person name="Elewa A."/>
            <person name="Iarovenko S."/>
            <person name="Subramanian E."/>
            <person name="Araus A.J."/>
            <person name="Petzold A."/>
            <person name="Susuki M."/>
            <person name="Suzuki K.-i.T."/>
            <person name="Hayashi T."/>
            <person name="Toyoda A."/>
            <person name="Oliveira C."/>
            <person name="Osipova E."/>
            <person name="Leigh N.D."/>
            <person name="Simon A."/>
            <person name="Yun M.H."/>
        </authorList>
    </citation>
    <scope>NUCLEOTIDE SEQUENCE</scope>
    <source>
        <strain evidence="3">20211129_DDA</strain>
        <tissue evidence="3">Liver</tissue>
    </source>
</reference>
<organism evidence="3 4">
    <name type="scientific">Pleurodeles waltl</name>
    <name type="common">Iberian ribbed newt</name>
    <dbReference type="NCBI Taxonomy" id="8319"/>
    <lineage>
        <taxon>Eukaryota</taxon>
        <taxon>Metazoa</taxon>
        <taxon>Chordata</taxon>
        <taxon>Craniata</taxon>
        <taxon>Vertebrata</taxon>
        <taxon>Euteleostomi</taxon>
        <taxon>Amphibia</taxon>
        <taxon>Batrachia</taxon>
        <taxon>Caudata</taxon>
        <taxon>Salamandroidea</taxon>
        <taxon>Salamandridae</taxon>
        <taxon>Pleurodelinae</taxon>
        <taxon>Pleurodeles</taxon>
    </lineage>
</organism>
<keyword evidence="4" id="KW-1185">Reference proteome</keyword>
<comment type="caution">
    <text evidence="3">The sequence shown here is derived from an EMBL/GenBank/DDBJ whole genome shotgun (WGS) entry which is preliminary data.</text>
</comment>
<feature type="coiled-coil region" evidence="1">
    <location>
        <begin position="505"/>
        <end position="626"/>
    </location>
</feature>
<proteinExistence type="predicted"/>
<dbReference type="GO" id="GO:0005814">
    <property type="term" value="C:centriole"/>
    <property type="evidence" value="ECO:0007669"/>
    <property type="project" value="TreeGrafter"/>
</dbReference>
<dbReference type="PANTHER" id="PTHR18957">
    <property type="entry name" value="CENTLEIN"/>
    <property type="match status" value="1"/>
</dbReference>
<dbReference type="GO" id="GO:0005813">
    <property type="term" value="C:centrosome"/>
    <property type="evidence" value="ECO:0007669"/>
    <property type="project" value="TreeGrafter"/>
</dbReference>
<feature type="coiled-coil region" evidence="1">
    <location>
        <begin position="440"/>
        <end position="474"/>
    </location>
</feature>
<evidence type="ECO:0000256" key="2">
    <source>
        <dbReference type="SAM" id="MobiDB-lite"/>
    </source>
</evidence>
<feature type="coiled-coil region" evidence="1">
    <location>
        <begin position="1087"/>
        <end position="1114"/>
    </location>
</feature>
<dbReference type="EMBL" id="JANPWB010000001">
    <property type="protein sequence ID" value="KAJ1218425.1"/>
    <property type="molecule type" value="Genomic_DNA"/>
</dbReference>
<evidence type="ECO:0000313" key="3">
    <source>
        <dbReference type="EMBL" id="KAJ1218425.1"/>
    </source>
</evidence>
<accession>A0AAV7X078</accession>
<feature type="region of interest" description="Disordered" evidence="2">
    <location>
        <begin position="44"/>
        <end position="65"/>
    </location>
</feature>
<gene>
    <name evidence="3" type="ORF">NDU88_006005</name>
</gene>
<feature type="compositionally biased region" description="Basic and acidic residues" evidence="2">
    <location>
        <begin position="344"/>
        <end position="353"/>
    </location>
</feature>
<feature type="compositionally biased region" description="Basic and acidic residues" evidence="2">
    <location>
        <begin position="324"/>
        <end position="333"/>
    </location>
</feature>
<dbReference type="PANTHER" id="PTHR18957:SF0">
    <property type="entry name" value="CENTLEIN"/>
    <property type="match status" value="1"/>
</dbReference>
<protein>
    <recommendedName>
        <fullName evidence="5">Centlein</fullName>
    </recommendedName>
</protein>
<feature type="coiled-coil region" evidence="1">
    <location>
        <begin position="235"/>
        <end position="305"/>
    </location>
</feature>
<dbReference type="Proteomes" id="UP001066276">
    <property type="component" value="Chromosome 1_1"/>
</dbReference>
<dbReference type="AlphaFoldDB" id="A0AAV7X078"/>
<evidence type="ECO:0000256" key="1">
    <source>
        <dbReference type="SAM" id="Coils"/>
    </source>
</evidence>
<feature type="region of interest" description="Disordered" evidence="2">
    <location>
        <begin position="322"/>
        <end position="353"/>
    </location>
</feature>
<dbReference type="InterPro" id="IPR038810">
    <property type="entry name" value="CNTLN"/>
</dbReference>
<feature type="region of interest" description="Disordered" evidence="2">
    <location>
        <begin position="636"/>
        <end position="656"/>
    </location>
</feature>
<dbReference type="SUPFAM" id="SSF57997">
    <property type="entry name" value="Tropomyosin"/>
    <property type="match status" value="1"/>
</dbReference>
<dbReference type="GO" id="GO:0010457">
    <property type="term" value="P:centriole-centriole cohesion"/>
    <property type="evidence" value="ECO:0007669"/>
    <property type="project" value="TreeGrafter"/>
</dbReference>
<evidence type="ECO:0000313" key="4">
    <source>
        <dbReference type="Proteomes" id="UP001066276"/>
    </source>
</evidence>
<feature type="coiled-coil region" evidence="1">
    <location>
        <begin position="811"/>
        <end position="1053"/>
    </location>
</feature>
<keyword evidence="1" id="KW-0175">Coiled coil</keyword>
<dbReference type="Gene3D" id="1.10.287.1490">
    <property type="match status" value="1"/>
</dbReference>
<name>A0AAV7X078_PLEWA</name>